<organism evidence="1 2">
    <name type="scientific">Faecousia intestinalis</name>
    <dbReference type="NCBI Taxonomy" id="3133167"/>
    <lineage>
        <taxon>Bacteria</taxon>
        <taxon>Bacillati</taxon>
        <taxon>Bacillota</taxon>
        <taxon>Clostridia</taxon>
        <taxon>Eubacteriales</taxon>
        <taxon>Oscillospiraceae</taxon>
        <taxon>Faecousia</taxon>
    </lineage>
</organism>
<sequence length="161" mass="17890">MKQKTILLELLRWLCAGLAVVFLVVSFRQEPVSSAAFEDVASAVTASIDLSALQEGSVQMVKRLYGLNPSDFDGCLLYYPQTNMEAEELLLLKLRDTSQQEAVRAAVEARLETQKTSFDGYGLEQYDLLTNHSILDIRGNYVLFVVHKDAAAVQQAFRGAL</sequence>
<evidence type="ECO:0000313" key="1">
    <source>
        <dbReference type="EMBL" id="MEQ2510721.1"/>
    </source>
</evidence>
<accession>A0ABV1G5R0</accession>
<protein>
    <submittedName>
        <fullName evidence="1">DUF4358 domain-containing protein</fullName>
    </submittedName>
</protein>
<reference evidence="1 2" key="1">
    <citation type="submission" date="2024-03" db="EMBL/GenBank/DDBJ databases">
        <title>Human intestinal bacterial collection.</title>
        <authorList>
            <person name="Pauvert C."/>
            <person name="Hitch T.C.A."/>
            <person name="Clavel T."/>
        </authorList>
    </citation>
    <scope>NUCLEOTIDE SEQUENCE [LARGE SCALE GENOMIC DNA]</scope>
    <source>
        <strain evidence="1 2">CLA-AA-H192</strain>
    </source>
</reference>
<dbReference type="EMBL" id="JBBMFF010000181">
    <property type="protein sequence ID" value="MEQ2510721.1"/>
    <property type="molecule type" value="Genomic_DNA"/>
</dbReference>
<dbReference type="RefSeq" id="WP_349135402.1">
    <property type="nucleotide sequence ID" value="NZ_JBBMFF010000181.1"/>
</dbReference>
<dbReference type="Proteomes" id="UP001491552">
    <property type="component" value="Unassembled WGS sequence"/>
</dbReference>
<gene>
    <name evidence="1" type="ORF">WMO66_05570</name>
</gene>
<name>A0ABV1G5R0_9FIRM</name>
<dbReference type="Pfam" id="PF14270">
    <property type="entry name" value="DUF4358"/>
    <property type="match status" value="1"/>
</dbReference>
<proteinExistence type="predicted"/>
<keyword evidence="2" id="KW-1185">Reference proteome</keyword>
<dbReference type="InterPro" id="IPR025648">
    <property type="entry name" value="DUF4358"/>
</dbReference>
<comment type="caution">
    <text evidence="1">The sequence shown here is derived from an EMBL/GenBank/DDBJ whole genome shotgun (WGS) entry which is preliminary data.</text>
</comment>
<evidence type="ECO:0000313" key="2">
    <source>
        <dbReference type="Proteomes" id="UP001491552"/>
    </source>
</evidence>